<keyword evidence="10" id="KW-1185">Reference proteome</keyword>
<accession>A0AAV1VXE8</accession>
<dbReference type="GO" id="GO:0004842">
    <property type="term" value="F:ubiquitin-protein transferase activity"/>
    <property type="evidence" value="ECO:0007669"/>
    <property type="project" value="InterPro"/>
</dbReference>
<evidence type="ECO:0000256" key="6">
    <source>
        <dbReference type="ARBA" id="ARBA00022833"/>
    </source>
</evidence>
<dbReference type="Proteomes" id="UP001497480">
    <property type="component" value="Unassembled WGS sequence"/>
</dbReference>
<dbReference type="GO" id="GO:0016567">
    <property type="term" value="P:protein ubiquitination"/>
    <property type="evidence" value="ECO:0007669"/>
    <property type="project" value="InterPro"/>
</dbReference>
<keyword evidence="1" id="KW-0808">Transferase</keyword>
<dbReference type="SUPFAM" id="SSF57850">
    <property type="entry name" value="RING/U-box"/>
    <property type="match status" value="1"/>
</dbReference>
<reference evidence="9 10" key="1">
    <citation type="submission" date="2024-03" db="EMBL/GenBank/DDBJ databases">
        <authorList>
            <person name="Martinez-Hernandez J."/>
        </authorList>
    </citation>
    <scope>NUCLEOTIDE SEQUENCE [LARGE SCALE GENOMIC DNA]</scope>
</reference>
<feature type="region of interest" description="Disordered" evidence="7">
    <location>
        <begin position="128"/>
        <end position="154"/>
    </location>
</feature>
<dbReference type="EMBL" id="CAXHTB010000002">
    <property type="protein sequence ID" value="CAL0301716.1"/>
    <property type="molecule type" value="Genomic_DNA"/>
</dbReference>
<keyword evidence="5" id="KW-0833">Ubl conjugation pathway</keyword>
<evidence type="ECO:0000256" key="3">
    <source>
        <dbReference type="ARBA" id="ARBA00022737"/>
    </source>
</evidence>
<organism evidence="9 10">
    <name type="scientific">Lupinus luteus</name>
    <name type="common">European yellow lupine</name>
    <dbReference type="NCBI Taxonomy" id="3873"/>
    <lineage>
        <taxon>Eukaryota</taxon>
        <taxon>Viridiplantae</taxon>
        <taxon>Streptophyta</taxon>
        <taxon>Embryophyta</taxon>
        <taxon>Tracheophyta</taxon>
        <taxon>Spermatophyta</taxon>
        <taxon>Magnoliopsida</taxon>
        <taxon>eudicotyledons</taxon>
        <taxon>Gunneridae</taxon>
        <taxon>Pentapetalae</taxon>
        <taxon>rosids</taxon>
        <taxon>fabids</taxon>
        <taxon>Fabales</taxon>
        <taxon>Fabaceae</taxon>
        <taxon>Papilionoideae</taxon>
        <taxon>50 kb inversion clade</taxon>
        <taxon>genistoids sensu lato</taxon>
        <taxon>core genistoids</taxon>
        <taxon>Genisteae</taxon>
        <taxon>Lupinus</taxon>
    </lineage>
</organism>
<dbReference type="AlphaFoldDB" id="A0AAV1VXE8"/>
<dbReference type="InterPro" id="IPR013083">
    <property type="entry name" value="Znf_RING/FYVE/PHD"/>
</dbReference>
<keyword evidence="2" id="KW-0479">Metal-binding</keyword>
<evidence type="ECO:0000256" key="7">
    <source>
        <dbReference type="SAM" id="MobiDB-lite"/>
    </source>
</evidence>
<evidence type="ECO:0000256" key="4">
    <source>
        <dbReference type="ARBA" id="ARBA00022771"/>
    </source>
</evidence>
<gene>
    <name evidence="9" type="ORF">LLUT_LOCUS2776</name>
</gene>
<dbReference type="InterPro" id="IPR044066">
    <property type="entry name" value="TRIAD_supradom"/>
</dbReference>
<evidence type="ECO:0000256" key="1">
    <source>
        <dbReference type="ARBA" id="ARBA00022679"/>
    </source>
</evidence>
<proteinExistence type="predicted"/>
<dbReference type="PROSITE" id="PS51873">
    <property type="entry name" value="TRIAD"/>
    <property type="match status" value="1"/>
</dbReference>
<evidence type="ECO:0000313" key="9">
    <source>
        <dbReference type="EMBL" id="CAL0301716.1"/>
    </source>
</evidence>
<dbReference type="Gene3D" id="3.30.40.10">
    <property type="entry name" value="Zinc/RING finger domain, C3HC4 (zinc finger)"/>
    <property type="match status" value="2"/>
</dbReference>
<dbReference type="FunFam" id="3.30.40.10:FF:000230">
    <property type="entry name" value="RBR-type E3 ubiquitin transferase"/>
    <property type="match status" value="1"/>
</dbReference>
<evidence type="ECO:0000256" key="2">
    <source>
        <dbReference type="ARBA" id="ARBA00022723"/>
    </source>
</evidence>
<feature type="compositionally biased region" description="Basic and acidic residues" evidence="7">
    <location>
        <begin position="129"/>
        <end position="154"/>
    </location>
</feature>
<evidence type="ECO:0000256" key="5">
    <source>
        <dbReference type="ARBA" id="ARBA00022786"/>
    </source>
</evidence>
<keyword evidence="3" id="KW-0677">Repeat</keyword>
<keyword evidence="4" id="KW-0863">Zinc-finger</keyword>
<keyword evidence="6" id="KW-0862">Zinc</keyword>
<evidence type="ECO:0000259" key="8">
    <source>
        <dbReference type="PROSITE" id="PS51873"/>
    </source>
</evidence>
<dbReference type="PANTHER" id="PTHR11685">
    <property type="entry name" value="RBR FAMILY RING FINGER AND IBR DOMAIN-CONTAINING"/>
    <property type="match status" value="1"/>
</dbReference>
<dbReference type="InterPro" id="IPR031127">
    <property type="entry name" value="E3_UB_ligase_RBR"/>
</dbReference>
<feature type="domain" description="RING-type" evidence="8">
    <location>
        <begin position="162"/>
        <end position="313"/>
    </location>
</feature>
<sequence>MLCWFNLQNMVHTLVNLMKIISPVGDDHNEGTKGEEFHIEKQKEDKENDINMVGQSSEHFCSVCLEFKRKYDMLRLRDKCNHPFSIENISNHVTAQIQQLKDDYVQFRLELQRFSDMMQNLMNRPSVVDQDHGEQKKTEEFHVQKQKEEDKENNIKDVDQPSESFCGICLDFKAESDMFRAGKCKDLFCIDYISKHVASKIQQNNLEVKCPIPSCSVEIKPEYLLSILPKDVIDRWEFAKYESSITLSQKVYCPFKNCSVLLLNDGKKGKLVTRCQCPYCRGLFCAQCVDATSVIGVGQNGSPDIHANGHQST</sequence>
<comment type="caution">
    <text evidence="9">The sequence shown here is derived from an EMBL/GenBank/DDBJ whole genome shotgun (WGS) entry which is preliminary data.</text>
</comment>
<protein>
    <recommendedName>
        <fullName evidence="8">RING-type domain-containing protein</fullName>
    </recommendedName>
</protein>
<dbReference type="GO" id="GO:0008270">
    <property type="term" value="F:zinc ion binding"/>
    <property type="evidence" value="ECO:0007669"/>
    <property type="project" value="UniProtKB-KW"/>
</dbReference>
<name>A0AAV1VXE8_LUPLU</name>
<evidence type="ECO:0000313" key="10">
    <source>
        <dbReference type="Proteomes" id="UP001497480"/>
    </source>
</evidence>